<dbReference type="Proteomes" id="UP000031196">
    <property type="component" value="Unassembled WGS sequence"/>
</dbReference>
<evidence type="ECO:0000259" key="1">
    <source>
        <dbReference type="Pfam" id="PF00248"/>
    </source>
</evidence>
<sequence>MQEVIYGCMGLGGSWSGEPHGAGHVDQAAAAVQAALDAGITLFDHADIYRNGKSEAVFGEVLAASPGLRERIRLQTKCGIRLNERGLQTHYDLSREAILERVEGSLKRLRTDYVDILLLHRPDPLADPAEVASAVRQLLAEGKIRQVGVSNMSAAQIEVLQDRLEVPVVANQLEMSLLKRAWLESQVLVNHPEHLDYSFPHGTLEYCTRNNVTLQAYGSLAKGVYTGAEPDTPTPAEAATAELVADLAGEYGTSGEGILLGWLMKHPAGIAPVIGTVNPGRIRACADAARVAGELTRADWYKLWISARGSNIP</sequence>
<dbReference type="Pfam" id="PF00248">
    <property type="entry name" value="Aldo_ket_red"/>
    <property type="match status" value="1"/>
</dbReference>
<dbReference type="Gene3D" id="3.20.20.100">
    <property type="entry name" value="NADP-dependent oxidoreductase domain"/>
    <property type="match status" value="1"/>
</dbReference>
<comment type="caution">
    <text evidence="2">The sequence shown here is derived from an EMBL/GenBank/DDBJ whole genome shotgun (WGS) entry which is preliminary data.</text>
</comment>
<dbReference type="RefSeq" id="WP_043454086.1">
    <property type="nucleotide sequence ID" value="NZ_JWTB01000028.1"/>
</dbReference>
<gene>
    <name evidence="2" type="ORF">RM50_14665</name>
</gene>
<dbReference type="SUPFAM" id="SSF51430">
    <property type="entry name" value="NAD(P)-linked oxidoreductase"/>
    <property type="match status" value="1"/>
</dbReference>
<dbReference type="InterPro" id="IPR050523">
    <property type="entry name" value="AKR_Detox_Biosynth"/>
</dbReference>
<dbReference type="InterPro" id="IPR023210">
    <property type="entry name" value="NADP_OxRdtase_dom"/>
</dbReference>
<dbReference type="OrthoDB" id="9768793at2"/>
<name>A0A0B4DGF9_PSEPS</name>
<dbReference type="GO" id="GO:0005829">
    <property type="term" value="C:cytosol"/>
    <property type="evidence" value="ECO:0007669"/>
    <property type="project" value="TreeGrafter"/>
</dbReference>
<feature type="domain" description="NADP-dependent oxidoreductase" evidence="1">
    <location>
        <begin position="4"/>
        <end position="296"/>
    </location>
</feature>
<evidence type="ECO:0000313" key="3">
    <source>
        <dbReference type="Proteomes" id="UP000031196"/>
    </source>
</evidence>
<evidence type="ECO:0000313" key="2">
    <source>
        <dbReference type="EMBL" id="KIC65801.1"/>
    </source>
</evidence>
<reference evidence="2 3" key="1">
    <citation type="submission" date="2014-12" db="EMBL/GenBank/DDBJ databases">
        <title>Genome sequencing of Arthrobacter phenanthrenivorans SWC37.</title>
        <authorList>
            <person name="Tan P.W."/>
            <person name="Chan K.-G."/>
        </authorList>
    </citation>
    <scope>NUCLEOTIDE SEQUENCE [LARGE SCALE GENOMIC DNA]</scope>
    <source>
        <strain evidence="2 3">SWC37</strain>
    </source>
</reference>
<protein>
    <submittedName>
        <fullName evidence="2">Aldo/keto reductase</fullName>
    </submittedName>
</protein>
<dbReference type="PANTHER" id="PTHR43364">
    <property type="entry name" value="NADH-SPECIFIC METHYLGLYOXAL REDUCTASE-RELATED"/>
    <property type="match status" value="1"/>
</dbReference>
<dbReference type="AlphaFoldDB" id="A0A0B4DGF9"/>
<dbReference type="EMBL" id="JWTB01000028">
    <property type="protein sequence ID" value="KIC65801.1"/>
    <property type="molecule type" value="Genomic_DNA"/>
</dbReference>
<proteinExistence type="predicted"/>
<organism evidence="2 3">
    <name type="scientific">Pseudarthrobacter phenanthrenivorans</name>
    <name type="common">Arthrobacter phenanthrenivorans</name>
    <dbReference type="NCBI Taxonomy" id="361575"/>
    <lineage>
        <taxon>Bacteria</taxon>
        <taxon>Bacillati</taxon>
        <taxon>Actinomycetota</taxon>
        <taxon>Actinomycetes</taxon>
        <taxon>Micrococcales</taxon>
        <taxon>Micrococcaceae</taxon>
        <taxon>Pseudarthrobacter</taxon>
    </lineage>
</organism>
<dbReference type="InterPro" id="IPR036812">
    <property type="entry name" value="NAD(P)_OxRdtase_dom_sf"/>
</dbReference>
<accession>A0A0B4DGF9</accession>
<dbReference type="PANTHER" id="PTHR43364:SF1">
    <property type="entry name" value="OXIDOREDUCTASE YDHF"/>
    <property type="match status" value="1"/>
</dbReference>